<dbReference type="Proteomes" id="UP000621386">
    <property type="component" value="Unassembled WGS sequence"/>
</dbReference>
<accession>A0ABS1NWW8</accession>
<organism evidence="1 2">
    <name type="scientific">Streptomyces musisoli</name>
    <dbReference type="NCBI Taxonomy" id="2802280"/>
    <lineage>
        <taxon>Bacteria</taxon>
        <taxon>Bacillati</taxon>
        <taxon>Actinomycetota</taxon>
        <taxon>Actinomycetes</taxon>
        <taxon>Kitasatosporales</taxon>
        <taxon>Streptomycetaceae</taxon>
        <taxon>Streptomyces</taxon>
    </lineage>
</organism>
<evidence type="ECO:0000313" key="1">
    <source>
        <dbReference type="EMBL" id="MBL1104615.1"/>
    </source>
</evidence>
<evidence type="ECO:0000313" key="2">
    <source>
        <dbReference type="Proteomes" id="UP000621386"/>
    </source>
</evidence>
<dbReference type="EMBL" id="JAERRH010000003">
    <property type="protein sequence ID" value="MBL1104615.1"/>
    <property type="molecule type" value="Genomic_DNA"/>
</dbReference>
<dbReference type="InterPro" id="IPR046485">
    <property type="entry name" value="DUF6578"/>
</dbReference>
<sequence length="175" mass="19476">MPVRFQEGGGMTRTRVFYEDWQMECCGTPFAVGDEVAWRLVAVDALAPRGEYYGAGAWVENHGGPEHETTGRVRAIDLVHQEYLAHHDPLAVTHPVPEPGTLVLRGTGRRMEPVPGAHTLEPVDDCPKWFDAFEDEEPPPRQVPFRVRRAIGVLATLDVTPDVPDGTPQQPRDPH</sequence>
<comment type="caution">
    <text evidence="1">The sequence shown here is derived from an EMBL/GenBank/DDBJ whole genome shotgun (WGS) entry which is preliminary data.</text>
</comment>
<protein>
    <submittedName>
        <fullName evidence="1">Uncharacterized protein</fullName>
    </submittedName>
</protein>
<gene>
    <name evidence="1" type="ORF">JK361_08400</name>
</gene>
<proteinExistence type="predicted"/>
<name>A0ABS1NWW8_9ACTN</name>
<keyword evidence="2" id="KW-1185">Reference proteome</keyword>
<reference evidence="1 2" key="1">
    <citation type="submission" date="2021-01" db="EMBL/GenBank/DDBJ databases">
        <title>WGS of actinomycetes isolated from Thailand.</title>
        <authorList>
            <person name="Thawai C."/>
        </authorList>
    </citation>
    <scope>NUCLEOTIDE SEQUENCE [LARGE SCALE GENOMIC DNA]</scope>
    <source>
        <strain evidence="1 2">CH5-8</strain>
    </source>
</reference>
<dbReference type="Pfam" id="PF20218">
    <property type="entry name" value="DUF6578"/>
    <property type="match status" value="1"/>
</dbReference>